<proteinExistence type="predicted"/>
<evidence type="ECO:0000256" key="4">
    <source>
        <dbReference type="SAM" id="Phobius"/>
    </source>
</evidence>
<feature type="region of interest" description="Disordered" evidence="3">
    <location>
        <begin position="1"/>
        <end position="67"/>
    </location>
</feature>
<evidence type="ECO:0000256" key="2">
    <source>
        <dbReference type="ARBA" id="ARBA00023136"/>
    </source>
</evidence>
<comment type="subcellular location">
    <subcellularLocation>
        <location evidence="1">Membrane</location>
    </subcellularLocation>
</comment>
<feature type="region of interest" description="Disordered" evidence="3">
    <location>
        <begin position="223"/>
        <end position="257"/>
    </location>
</feature>
<keyword evidence="6" id="KW-1185">Reference proteome</keyword>
<feature type="compositionally biased region" description="Acidic residues" evidence="3">
    <location>
        <begin position="24"/>
        <end position="37"/>
    </location>
</feature>
<keyword evidence="2 4" id="KW-0472">Membrane</keyword>
<dbReference type="PANTHER" id="PTHR37042:SF4">
    <property type="entry name" value="OUTER MEMBRANE PROTEIN RV1973"/>
    <property type="match status" value="1"/>
</dbReference>
<comment type="caution">
    <text evidence="5">The sequence shown here is derived from an EMBL/GenBank/DDBJ whole genome shotgun (WGS) entry which is preliminary data.</text>
</comment>
<dbReference type="Proteomes" id="UP001501842">
    <property type="component" value="Unassembled WGS sequence"/>
</dbReference>
<evidence type="ECO:0000256" key="3">
    <source>
        <dbReference type="SAM" id="MobiDB-lite"/>
    </source>
</evidence>
<accession>A0ABN3UK86</accession>
<evidence type="ECO:0000313" key="5">
    <source>
        <dbReference type="EMBL" id="GAA2734478.1"/>
    </source>
</evidence>
<keyword evidence="4" id="KW-0812">Transmembrane</keyword>
<sequence length="257" mass="27448">MTTKTTEGLPAEEAPEDTASAEGALEEPAAEEAEAAVEEAAVEKTPKKPGPKSSAAKPKPRRAPRLSAGVSRRLVVAALALVFLTALATAGIQWREAGRLADQDGTEQRVRTRSADFARALLAYRHTDLASTQKRIRDLTSADFGDSYQTAFDGLADVITKYKADATATVRDVYLNDLDGGRAKTLVTLDSEVRSTIGVRQVLGTKLLLELVLEKGSWRVDDMETLPADDETLTKPDGTVENPRDGDTGDGTEPAAP</sequence>
<reference evidence="5 6" key="1">
    <citation type="journal article" date="2019" name="Int. J. Syst. Evol. Microbiol.">
        <title>The Global Catalogue of Microorganisms (GCM) 10K type strain sequencing project: providing services to taxonomists for standard genome sequencing and annotation.</title>
        <authorList>
            <consortium name="The Broad Institute Genomics Platform"/>
            <consortium name="The Broad Institute Genome Sequencing Center for Infectious Disease"/>
            <person name="Wu L."/>
            <person name="Ma J."/>
        </authorList>
    </citation>
    <scope>NUCLEOTIDE SEQUENCE [LARGE SCALE GENOMIC DNA]</scope>
    <source>
        <strain evidence="5 6">JCM 8201</strain>
    </source>
</reference>
<evidence type="ECO:0000256" key="1">
    <source>
        <dbReference type="ARBA" id="ARBA00004370"/>
    </source>
</evidence>
<evidence type="ECO:0008006" key="7">
    <source>
        <dbReference type="Google" id="ProtNLM"/>
    </source>
</evidence>
<dbReference type="PANTHER" id="PTHR37042">
    <property type="entry name" value="OUTER MEMBRANE PROTEIN RV1973"/>
    <property type="match status" value="1"/>
</dbReference>
<dbReference type="RefSeq" id="WP_344454756.1">
    <property type="nucleotide sequence ID" value="NZ_BAAATZ010000029.1"/>
</dbReference>
<protein>
    <recommendedName>
        <fullName evidence="7">Mce-associated membrane protein</fullName>
    </recommendedName>
</protein>
<keyword evidence="4" id="KW-1133">Transmembrane helix</keyword>
<evidence type="ECO:0000313" key="6">
    <source>
        <dbReference type="Proteomes" id="UP001501842"/>
    </source>
</evidence>
<name>A0ABN3UK86_9ACTN</name>
<gene>
    <name evidence="5" type="ORF">GCM10010439_56930</name>
</gene>
<feature type="transmembrane region" description="Helical" evidence="4">
    <location>
        <begin position="74"/>
        <end position="94"/>
    </location>
</feature>
<organism evidence="5 6">
    <name type="scientific">Actinocorallia aurantiaca</name>
    <dbReference type="NCBI Taxonomy" id="46204"/>
    <lineage>
        <taxon>Bacteria</taxon>
        <taxon>Bacillati</taxon>
        <taxon>Actinomycetota</taxon>
        <taxon>Actinomycetes</taxon>
        <taxon>Streptosporangiales</taxon>
        <taxon>Thermomonosporaceae</taxon>
        <taxon>Actinocorallia</taxon>
    </lineage>
</organism>
<dbReference type="EMBL" id="BAAATZ010000029">
    <property type="protein sequence ID" value="GAA2734478.1"/>
    <property type="molecule type" value="Genomic_DNA"/>
</dbReference>